<evidence type="ECO:0000313" key="4">
    <source>
        <dbReference type="EMBL" id="RKT79500.1"/>
    </source>
</evidence>
<dbReference type="PANTHER" id="PTHR34297">
    <property type="entry name" value="HYPOTHETICAL CYTOSOLIC PROTEIN-RELATED"/>
    <property type="match status" value="1"/>
</dbReference>
<name>A0A495XY24_9MICO</name>
<dbReference type="Pfam" id="PF03780">
    <property type="entry name" value="Asp23"/>
    <property type="match status" value="1"/>
</dbReference>
<dbReference type="EMBL" id="RBXT01000001">
    <property type="protein sequence ID" value="RKT79500.1"/>
    <property type="molecule type" value="Genomic_DNA"/>
</dbReference>
<comment type="caution">
    <text evidence="4">The sequence shown here is derived from an EMBL/GenBank/DDBJ whole genome shotgun (WGS) entry which is preliminary data.</text>
</comment>
<evidence type="ECO:0000313" key="3">
    <source>
        <dbReference type="EMBL" id="MBB2988377.1"/>
    </source>
</evidence>
<protein>
    <submittedName>
        <fullName evidence="4">Putative alkaline shock family protein YloU</fullName>
    </submittedName>
</protein>
<feature type="compositionally biased region" description="Basic and acidic residues" evidence="2">
    <location>
        <begin position="179"/>
        <end position="192"/>
    </location>
</feature>
<dbReference type="AlphaFoldDB" id="A0A495XY24"/>
<gene>
    <name evidence="4" type="ORF">DFJ68_2973</name>
    <name evidence="3" type="ORF">FHW14_003571</name>
</gene>
<feature type="compositionally biased region" description="Low complexity" evidence="2">
    <location>
        <begin position="169"/>
        <end position="178"/>
    </location>
</feature>
<proteinExistence type="inferred from homology"/>
<evidence type="ECO:0000256" key="2">
    <source>
        <dbReference type="SAM" id="MobiDB-lite"/>
    </source>
</evidence>
<evidence type="ECO:0000313" key="6">
    <source>
        <dbReference type="Proteomes" id="UP000590811"/>
    </source>
</evidence>
<feature type="region of interest" description="Disordered" evidence="2">
    <location>
        <begin position="1"/>
        <end position="56"/>
    </location>
</feature>
<reference evidence="3 6" key="2">
    <citation type="submission" date="2020-08" db="EMBL/GenBank/DDBJ databases">
        <title>Genomic Encyclopedia of Type Strains, Phase IV (KMG-V): Genome sequencing to study the core and pangenomes of soil and plant-associated prokaryotes.</title>
        <authorList>
            <person name="Whitman W."/>
        </authorList>
    </citation>
    <scope>NUCLEOTIDE SEQUENCE [LARGE SCALE GENOMIC DNA]</scope>
    <source>
        <strain evidence="3 6">B3ACCR2</strain>
    </source>
</reference>
<comment type="similarity">
    <text evidence="1">Belongs to the asp23 family.</text>
</comment>
<sequence>MTESTTHETTSSTTSDHSTGKETDMSTDTGSTQAQGGSSAGRELTPTKGSEHGRTTIADTVVSKIAGIATREVEGVYDLGGTTERAIGLLRERIPVGNTNLSQGVSVEVGQKQAAVDLQIIAEYGVSIADLATGIRRNVISSIERMTGLEVTEVNIAVNDIHIEDDDAPATTAGAAARDAGKDDAPVERRVQ</sequence>
<keyword evidence="5" id="KW-1185">Reference proteome</keyword>
<evidence type="ECO:0000256" key="1">
    <source>
        <dbReference type="ARBA" id="ARBA00005721"/>
    </source>
</evidence>
<dbReference type="RefSeq" id="WP_245963678.1">
    <property type="nucleotide sequence ID" value="NZ_JACHVT010000010.1"/>
</dbReference>
<dbReference type="Proteomes" id="UP000278440">
    <property type="component" value="Unassembled WGS sequence"/>
</dbReference>
<feature type="region of interest" description="Disordered" evidence="2">
    <location>
        <begin position="169"/>
        <end position="192"/>
    </location>
</feature>
<accession>A0A495XY24</accession>
<dbReference type="InterPro" id="IPR005531">
    <property type="entry name" value="Asp23"/>
</dbReference>
<evidence type="ECO:0000313" key="5">
    <source>
        <dbReference type="Proteomes" id="UP000278440"/>
    </source>
</evidence>
<organism evidence="4 5">
    <name type="scientific">Terracoccus luteus</name>
    <dbReference type="NCBI Taxonomy" id="53356"/>
    <lineage>
        <taxon>Bacteria</taxon>
        <taxon>Bacillati</taxon>
        <taxon>Actinomycetota</taxon>
        <taxon>Actinomycetes</taxon>
        <taxon>Micrococcales</taxon>
        <taxon>Intrasporangiaceae</taxon>
        <taxon>Terracoccus</taxon>
    </lineage>
</organism>
<dbReference type="PANTHER" id="PTHR34297:SF3">
    <property type="entry name" value="ALKALINE SHOCK PROTEIN 23"/>
    <property type="match status" value="1"/>
</dbReference>
<dbReference type="EMBL" id="JACHVT010000010">
    <property type="protein sequence ID" value="MBB2988377.1"/>
    <property type="molecule type" value="Genomic_DNA"/>
</dbReference>
<feature type="compositionally biased region" description="Low complexity" evidence="2">
    <location>
        <begin position="1"/>
        <end position="17"/>
    </location>
</feature>
<dbReference type="Proteomes" id="UP000590811">
    <property type="component" value="Unassembled WGS sequence"/>
</dbReference>
<feature type="compositionally biased region" description="Low complexity" evidence="2">
    <location>
        <begin position="26"/>
        <end position="41"/>
    </location>
</feature>
<reference evidence="4 5" key="1">
    <citation type="submission" date="2018-10" db="EMBL/GenBank/DDBJ databases">
        <title>Sequencing the genomes of 1000 actinobacteria strains.</title>
        <authorList>
            <person name="Klenk H.-P."/>
        </authorList>
    </citation>
    <scope>NUCLEOTIDE SEQUENCE [LARGE SCALE GENOMIC DNA]</scope>
    <source>
        <strain evidence="4 5">DSM 44267</strain>
    </source>
</reference>